<dbReference type="Pfam" id="PF00168">
    <property type="entry name" value="C2"/>
    <property type="match status" value="1"/>
</dbReference>
<evidence type="ECO:0000259" key="7">
    <source>
        <dbReference type="PROSITE" id="PS50004"/>
    </source>
</evidence>
<feature type="region of interest" description="Disordered" evidence="6">
    <location>
        <begin position="183"/>
        <end position="291"/>
    </location>
</feature>
<dbReference type="InterPro" id="IPR019018">
    <property type="entry name" value="Rab-bd_FIP-RBD"/>
</dbReference>
<dbReference type="GO" id="GO:0045055">
    <property type="term" value="P:regulated exocytosis"/>
    <property type="evidence" value="ECO:0007669"/>
    <property type="project" value="TreeGrafter"/>
</dbReference>
<sequence length="459" mass="51727">MWTPTHVQITVHRARNIVCKTKGGSDAFATIQLGDEKFRTSVKTKTSNPEWHEECDLQIPNDKSHVVISVYHRSFVGLDDFLGQVTISLDELAVYDAPKSSWYALSSKPGKKEKHKYRGEIEVKVGFIVLSKTTSLLDVSKKKKKSASDSIKAMAQAVGDKLSVKNHPSRTMSISRLDIIGQSRSKKSLSSSPQPVRASFNISPNDTPTHGMYQSGSLSDLSHENSSTPNTPTRELIKVPVLHNKGKCSSLDGKDTPKKSQKNRYSWAPESNSGSEWSLKFGTGNPSEELSKSVTNIHKDSPTDFLNKTVVPVIHVQDPDGSDQTFNNTFSQETRGANKAILAYSKRHTLHGSCVPKEVKADLKEGRYDRVQEFLDQQRAKERKDDTVPAHIIDMYKHMTREDLIKTVWSQKEQLVKKDQYIKDMENYIDTMLLRIMDTAPKLLQVPYNVKNIKEKKKK</sequence>
<dbReference type="GO" id="GO:0031267">
    <property type="term" value="F:small GTPase binding"/>
    <property type="evidence" value="ECO:0007669"/>
    <property type="project" value="InterPro"/>
</dbReference>
<dbReference type="InParanoid" id="A0A1S3JIC8"/>
<keyword evidence="5" id="KW-0653">Protein transport</keyword>
<dbReference type="InterPro" id="IPR035892">
    <property type="entry name" value="C2_domain_sf"/>
</dbReference>
<dbReference type="OMA" id="GETHQES"/>
<dbReference type="InterPro" id="IPR000008">
    <property type="entry name" value="C2_dom"/>
</dbReference>
<evidence type="ECO:0000256" key="4">
    <source>
        <dbReference type="ARBA" id="ARBA00022753"/>
    </source>
</evidence>
<evidence type="ECO:0000313" key="10">
    <source>
        <dbReference type="RefSeq" id="XP_013409654.1"/>
    </source>
</evidence>
<dbReference type="Gene3D" id="1.20.5.2440">
    <property type="match status" value="1"/>
</dbReference>
<dbReference type="GeneID" id="106173163"/>
<dbReference type="PROSITE" id="PS51511">
    <property type="entry name" value="FIP_RBD"/>
    <property type="match status" value="1"/>
</dbReference>
<keyword evidence="3" id="KW-0597">Phosphoprotein</keyword>
<name>A0A1S3JIC8_LINAN</name>
<dbReference type="SUPFAM" id="SSF49562">
    <property type="entry name" value="C2 domain (Calcium/lipid-binding domain, CaLB)"/>
    <property type="match status" value="1"/>
</dbReference>
<dbReference type="InterPro" id="IPR037789">
    <property type="entry name" value="FIP_classI"/>
</dbReference>
<dbReference type="Proteomes" id="UP000085678">
    <property type="component" value="Unplaced"/>
</dbReference>
<protein>
    <submittedName>
        <fullName evidence="10">Rab11 family-interacting protein 2</fullName>
    </submittedName>
</protein>
<evidence type="ECO:0000313" key="9">
    <source>
        <dbReference type="Proteomes" id="UP000085678"/>
    </source>
</evidence>
<evidence type="ECO:0000256" key="6">
    <source>
        <dbReference type="SAM" id="MobiDB-lite"/>
    </source>
</evidence>
<dbReference type="AlphaFoldDB" id="A0A1S3JIC8"/>
<evidence type="ECO:0000256" key="2">
    <source>
        <dbReference type="ARBA" id="ARBA00022448"/>
    </source>
</evidence>
<dbReference type="FunCoup" id="A0A1S3JIC8">
    <property type="interactions" value="1271"/>
</dbReference>
<feature type="compositionally biased region" description="Polar residues" evidence="6">
    <location>
        <begin position="200"/>
        <end position="233"/>
    </location>
</feature>
<evidence type="ECO:0000256" key="1">
    <source>
        <dbReference type="ARBA" id="ARBA00004172"/>
    </source>
</evidence>
<reference evidence="10" key="1">
    <citation type="submission" date="2025-08" db="UniProtKB">
        <authorList>
            <consortium name="RefSeq"/>
        </authorList>
    </citation>
    <scope>IDENTIFICATION</scope>
    <source>
        <tissue evidence="10">Gonads</tissue>
    </source>
</reference>
<evidence type="ECO:0000256" key="3">
    <source>
        <dbReference type="ARBA" id="ARBA00022553"/>
    </source>
</evidence>
<organism evidence="9 10">
    <name type="scientific">Lingula anatina</name>
    <name type="common">Brachiopod</name>
    <name type="synonym">Lingula unguis</name>
    <dbReference type="NCBI Taxonomy" id="7574"/>
    <lineage>
        <taxon>Eukaryota</taxon>
        <taxon>Metazoa</taxon>
        <taxon>Spiralia</taxon>
        <taxon>Lophotrochozoa</taxon>
        <taxon>Brachiopoda</taxon>
        <taxon>Linguliformea</taxon>
        <taxon>Lingulata</taxon>
        <taxon>Lingulida</taxon>
        <taxon>Linguloidea</taxon>
        <taxon>Lingulidae</taxon>
        <taxon>Lingula</taxon>
    </lineage>
</organism>
<dbReference type="GO" id="GO:0015031">
    <property type="term" value="P:protein transport"/>
    <property type="evidence" value="ECO:0007669"/>
    <property type="project" value="UniProtKB-KW"/>
</dbReference>
<dbReference type="PANTHER" id="PTHR15746:SF23">
    <property type="entry name" value="RAB11 INTERACTING PROTEIN, ISOFORM A"/>
    <property type="match status" value="1"/>
</dbReference>
<dbReference type="KEGG" id="lak:106173163"/>
<dbReference type="SMART" id="SM00239">
    <property type="entry name" value="C2"/>
    <property type="match status" value="1"/>
</dbReference>
<gene>
    <name evidence="10" type="primary">LOC106173163</name>
</gene>
<dbReference type="OrthoDB" id="8956628at2759"/>
<comment type="subcellular location">
    <subcellularLocation>
        <location evidence="1">Recycling endosome</location>
    </subcellularLocation>
</comment>
<evidence type="ECO:0000259" key="8">
    <source>
        <dbReference type="PROSITE" id="PS51511"/>
    </source>
</evidence>
<dbReference type="Pfam" id="PF09457">
    <property type="entry name" value="RBD-FIP"/>
    <property type="match status" value="1"/>
</dbReference>
<dbReference type="InterPro" id="IPR037245">
    <property type="entry name" value="FIP-RBD_C_sf"/>
</dbReference>
<dbReference type="Gene3D" id="2.60.40.150">
    <property type="entry name" value="C2 domain"/>
    <property type="match status" value="1"/>
</dbReference>
<dbReference type="STRING" id="7574.A0A1S3JIC8"/>
<evidence type="ECO:0000256" key="5">
    <source>
        <dbReference type="ARBA" id="ARBA00022927"/>
    </source>
</evidence>
<dbReference type="RefSeq" id="XP_013409654.1">
    <property type="nucleotide sequence ID" value="XM_013554200.1"/>
</dbReference>
<keyword evidence="2" id="KW-0813">Transport</keyword>
<keyword evidence="4" id="KW-0967">Endosome</keyword>
<accession>A0A1S3JIC8</accession>
<keyword evidence="9" id="KW-1185">Reference proteome</keyword>
<feature type="domain" description="C2" evidence="7">
    <location>
        <begin position="1"/>
        <end position="103"/>
    </location>
</feature>
<feature type="domain" description="FIP-RBD" evidence="8">
    <location>
        <begin position="385"/>
        <end position="447"/>
    </location>
</feature>
<dbReference type="PANTHER" id="PTHR15746">
    <property type="entry name" value="RAB11-RELATED"/>
    <property type="match status" value="1"/>
</dbReference>
<dbReference type="PROSITE" id="PS50004">
    <property type="entry name" value="C2"/>
    <property type="match status" value="1"/>
</dbReference>
<dbReference type="SUPFAM" id="SSF144270">
    <property type="entry name" value="Eferin C-derminal domain-like"/>
    <property type="match status" value="1"/>
</dbReference>
<proteinExistence type="predicted"/>
<dbReference type="GO" id="GO:0055037">
    <property type="term" value="C:recycling endosome"/>
    <property type="evidence" value="ECO:0007669"/>
    <property type="project" value="UniProtKB-SubCell"/>
</dbReference>